<dbReference type="InterPro" id="IPR003107">
    <property type="entry name" value="HAT"/>
</dbReference>
<dbReference type="GO" id="GO:0006364">
    <property type="term" value="P:rRNA processing"/>
    <property type="evidence" value="ECO:0007669"/>
    <property type="project" value="UniProtKB-KW"/>
</dbReference>
<feature type="domain" description="S1 motif" evidence="11">
    <location>
        <begin position="1291"/>
        <end position="1362"/>
    </location>
</feature>
<feature type="region of interest" description="Disordered" evidence="10">
    <location>
        <begin position="1446"/>
        <end position="1487"/>
    </location>
</feature>
<dbReference type="SMART" id="SM00316">
    <property type="entry name" value="S1"/>
    <property type="match status" value="12"/>
</dbReference>
<feature type="compositionally biased region" description="Low complexity" evidence="10">
    <location>
        <begin position="36"/>
        <end position="56"/>
    </location>
</feature>
<dbReference type="InterPro" id="IPR045209">
    <property type="entry name" value="Rrp5"/>
</dbReference>
<dbReference type="GO" id="GO:0003723">
    <property type="term" value="F:RNA binding"/>
    <property type="evidence" value="ECO:0007669"/>
    <property type="project" value="TreeGrafter"/>
</dbReference>
<dbReference type="FunFam" id="2.40.50.140:FF:000155">
    <property type="entry name" value="rRNA biogenesis protein RRP5"/>
    <property type="match status" value="1"/>
</dbReference>
<evidence type="ECO:0000256" key="3">
    <source>
        <dbReference type="ARBA" id="ARBA00022552"/>
    </source>
</evidence>
<gene>
    <name evidence="12" type="ORF">jhhlp_000030</name>
</gene>
<feature type="region of interest" description="Disordered" evidence="10">
    <location>
        <begin position="230"/>
        <end position="257"/>
    </location>
</feature>
<dbReference type="EMBL" id="NLAX01000001">
    <property type="protein sequence ID" value="PKS13259.1"/>
    <property type="molecule type" value="Genomic_DNA"/>
</dbReference>
<comment type="function">
    <text evidence="7">Involved in the biogenesis of rRNA. Required for the formation of 18S and 5.8S rRNA.</text>
</comment>
<accession>A0A2N3NLG6</accession>
<dbReference type="Gene3D" id="1.25.40.10">
    <property type="entry name" value="Tetratricopeptide repeat domain"/>
    <property type="match status" value="2"/>
</dbReference>
<evidence type="ECO:0000256" key="5">
    <source>
        <dbReference type="ARBA" id="ARBA00022737"/>
    </source>
</evidence>
<dbReference type="Proteomes" id="UP000233524">
    <property type="component" value="Unassembled WGS sequence"/>
</dbReference>
<dbReference type="Pfam" id="PF23459">
    <property type="entry name" value="S1_RRP5"/>
    <property type="match status" value="1"/>
</dbReference>
<dbReference type="CDD" id="cd05698">
    <property type="entry name" value="S1_Rrp5_repeat_hs6_sc5"/>
    <property type="match status" value="1"/>
</dbReference>
<feature type="domain" description="S1 motif" evidence="11">
    <location>
        <begin position="1108"/>
        <end position="1177"/>
    </location>
</feature>
<dbReference type="CDD" id="cd05693">
    <property type="entry name" value="S1_Rrp5_repeat_hs1_sc1"/>
    <property type="match status" value="1"/>
</dbReference>
<keyword evidence="6" id="KW-0539">Nucleus</keyword>
<feature type="compositionally biased region" description="Acidic residues" evidence="10">
    <location>
        <begin position="1367"/>
        <end position="1387"/>
    </location>
</feature>
<evidence type="ECO:0000256" key="7">
    <source>
        <dbReference type="ARBA" id="ARBA00055575"/>
    </source>
</evidence>
<feature type="domain" description="S1 motif" evidence="11">
    <location>
        <begin position="913"/>
        <end position="989"/>
    </location>
</feature>
<keyword evidence="4" id="KW-0597">Phosphoprotein</keyword>
<evidence type="ECO:0000313" key="12">
    <source>
        <dbReference type="EMBL" id="PKS13259.1"/>
    </source>
</evidence>
<dbReference type="CDD" id="cd05706">
    <property type="entry name" value="S1_Rrp5_repeat_sc10"/>
    <property type="match status" value="1"/>
</dbReference>
<keyword evidence="2" id="KW-0690">Ribosome biogenesis</keyword>
<feature type="compositionally biased region" description="Basic residues" evidence="10">
    <location>
        <begin position="112"/>
        <end position="126"/>
    </location>
</feature>
<dbReference type="Gene3D" id="2.40.50.140">
    <property type="entry name" value="Nucleic acid-binding proteins"/>
    <property type="match status" value="9"/>
</dbReference>
<feature type="region of interest" description="Disordered" evidence="10">
    <location>
        <begin position="1"/>
        <end position="134"/>
    </location>
</feature>
<dbReference type="FunCoup" id="A0A2N3NLG6">
    <property type="interactions" value="1059"/>
</dbReference>
<dbReference type="SUPFAM" id="SSF50249">
    <property type="entry name" value="Nucleic acid-binding proteins"/>
    <property type="match status" value="11"/>
</dbReference>
<dbReference type="InterPro" id="IPR057302">
    <property type="entry name" value="Rrp5_S1"/>
</dbReference>
<feature type="compositionally biased region" description="Basic and acidic residues" evidence="10">
    <location>
        <begin position="15"/>
        <end position="33"/>
    </location>
</feature>
<dbReference type="FunFam" id="2.40.50.140:FF:000196">
    <property type="entry name" value="rRNA biogenesis protein RRP5"/>
    <property type="match status" value="1"/>
</dbReference>
<dbReference type="InterPro" id="IPR048058">
    <property type="entry name" value="Rrp5_S1_rpt_hs11_sc8"/>
</dbReference>
<feature type="compositionally biased region" description="Acidic residues" evidence="10">
    <location>
        <begin position="1446"/>
        <end position="1456"/>
    </location>
</feature>
<feature type="domain" description="S1 motif" evidence="11">
    <location>
        <begin position="734"/>
        <end position="807"/>
    </location>
</feature>
<dbReference type="FunFam" id="2.40.50.140:FF:000159">
    <property type="entry name" value="rRNA biogenesis protein rrp5"/>
    <property type="match status" value="1"/>
</dbReference>
<evidence type="ECO:0000256" key="8">
    <source>
        <dbReference type="ARBA" id="ARBA00073619"/>
    </source>
</evidence>
<dbReference type="InterPro" id="IPR048059">
    <property type="entry name" value="Rrp5_S1_rpt_hs1_sc1"/>
</dbReference>
<dbReference type="OrthoDB" id="412781at2759"/>
<evidence type="ECO:0000256" key="9">
    <source>
        <dbReference type="ARBA" id="ARBA00076674"/>
    </source>
</evidence>
<feature type="domain" description="S1 motif" evidence="11">
    <location>
        <begin position="1202"/>
        <end position="1271"/>
    </location>
</feature>
<dbReference type="PROSITE" id="PS50126">
    <property type="entry name" value="S1"/>
    <property type="match status" value="12"/>
</dbReference>
<organism evidence="12 13">
    <name type="scientific">Lomentospora prolificans</name>
    <dbReference type="NCBI Taxonomy" id="41688"/>
    <lineage>
        <taxon>Eukaryota</taxon>
        <taxon>Fungi</taxon>
        <taxon>Dikarya</taxon>
        <taxon>Ascomycota</taxon>
        <taxon>Pezizomycotina</taxon>
        <taxon>Sordariomycetes</taxon>
        <taxon>Hypocreomycetidae</taxon>
        <taxon>Microascales</taxon>
        <taxon>Microascaceae</taxon>
        <taxon>Lomentospora</taxon>
    </lineage>
</organism>
<keyword evidence="13" id="KW-1185">Reference proteome</keyword>
<comment type="caution">
    <text evidence="12">The sequence shown here is derived from an EMBL/GenBank/DDBJ whole genome shotgun (WGS) entry which is preliminary data.</text>
</comment>
<feature type="region of interest" description="Disordered" evidence="10">
    <location>
        <begin position="1361"/>
        <end position="1403"/>
    </location>
</feature>
<dbReference type="STRING" id="41688.A0A2N3NLG6"/>
<keyword evidence="5" id="KW-0677">Repeat</keyword>
<feature type="domain" description="S1 motif" evidence="11">
    <location>
        <begin position="1021"/>
        <end position="1092"/>
    </location>
</feature>
<evidence type="ECO:0000256" key="6">
    <source>
        <dbReference type="ARBA" id="ARBA00023242"/>
    </source>
</evidence>
<dbReference type="FunFam" id="2.40.50.140:FF:000103">
    <property type="entry name" value="protein RRP5 homolog"/>
    <property type="match status" value="2"/>
</dbReference>
<dbReference type="PANTHER" id="PTHR23270:SF10">
    <property type="entry name" value="PROTEIN RRP5 HOMOLOG"/>
    <property type="match status" value="1"/>
</dbReference>
<dbReference type="CDD" id="cd05702">
    <property type="entry name" value="S1_Rrp5_repeat_hs11_sc8"/>
    <property type="match status" value="1"/>
</dbReference>
<comment type="subcellular location">
    <subcellularLocation>
        <location evidence="1">Nucleus</location>
        <location evidence="1">Nucleolus</location>
    </subcellularLocation>
</comment>
<protein>
    <recommendedName>
        <fullName evidence="8">rRNA biogenesis protein RRP5</fullName>
    </recommendedName>
    <alternativeName>
        <fullName evidence="9">Ribosomal RNA-processing protein 5</fullName>
    </alternativeName>
</protein>
<name>A0A2N3NLG6_9PEZI</name>
<dbReference type="PANTHER" id="PTHR23270">
    <property type="entry name" value="PROGRAMMED CELL DEATH PROTEIN 11 PRE-RRNA PROCESSING PROTEIN RRP5"/>
    <property type="match status" value="1"/>
</dbReference>
<feature type="domain" description="S1 motif" evidence="11">
    <location>
        <begin position="829"/>
        <end position="898"/>
    </location>
</feature>
<dbReference type="Pfam" id="PF00575">
    <property type="entry name" value="S1"/>
    <property type="match status" value="4"/>
</dbReference>
<feature type="domain" description="S1 motif" evidence="11">
    <location>
        <begin position="552"/>
        <end position="626"/>
    </location>
</feature>
<feature type="domain" description="S1 motif" evidence="11">
    <location>
        <begin position="460"/>
        <end position="535"/>
    </location>
</feature>
<dbReference type="GO" id="GO:0032040">
    <property type="term" value="C:small-subunit processome"/>
    <property type="evidence" value="ECO:0007669"/>
    <property type="project" value="TreeGrafter"/>
</dbReference>
<dbReference type="InterPro" id="IPR012340">
    <property type="entry name" value="NA-bd_OB-fold"/>
</dbReference>
<proteinExistence type="predicted"/>
<dbReference type="InParanoid" id="A0A2N3NLG6"/>
<dbReference type="InterPro" id="IPR003029">
    <property type="entry name" value="S1_domain"/>
</dbReference>
<dbReference type="SMART" id="SM00386">
    <property type="entry name" value="HAT"/>
    <property type="match status" value="5"/>
</dbReference>
<feature type="compositionally biased region" description="Acidic residues" evidence="10">
    <location>
        <begin position="1411"/>
        <end position="1423"/>
    </location>
</feature>
<feature type="region of interest" description="Disordered" evidence="10">
    <location>
        <begin position="1411"/>
        <end position="1430"/>
    </location>
</feature>
<feature type="domain" description="S1 motif" evidence="11">
    <location>
        <begin position="151"/>
        <end position="253"/>
    </location>
</feature>
<feature type="domain" description="S1 motif" evidence="11">
    <location>
        <begin position="646"/>
        <end position="715"/>
    </location>
</feature>
<keyword evidence="3" id="KW-0698">rRNA processing</keyword>
<feature type="domain" description="S1 motif" evidence="11">
    <location>
        <begin position="264"/>
        <end position="338"/>
    </location>
</feature>
<evidence type="ECO:0000259" key="11">
    <source>
        <dbReference type="PROSITE" id="PS50126"/>
    </source>
</evidence>
<dbReference type="FunFam" id="2.40.50.140:FF:000279">
    <property type="entry name" value="rRNA biogenesis protein rrp5"/>
    <property type="match status" value="1"/>
</dbReference>
<evidence type="ECO:0000256" key="2">
    <source>
        <dbReference type="ARBA" id="ARBA00022517"/>
    </source>
</evidence>
<dbReference type="SUPFAM" id="SSF48452">
    <property type="entry name" value="TPR-like"/>
    <property type="match status" value="2"/>
</dbReference>
<evidence type="ECO:0000256" key="1">
    <source>
        <dbReference type="ARBA" id="ARBA00004604"/>
    </source>
</evidence>
<evidence type="ECO:0000256" key="10">
    <source>
        <dbReference type="SAM" id="MobiDB-lite"/>
    </source>
</evidence>
<dbReference type="VEuPathDB" id="FungiDB:jhhlp_000030"/>
<evidence type="ECO:0000256" key="4">
    <source>
        <dbReference type="ARBA" id="ARBA00022553"/>
    </source>
</evidence>
<dbReference type="InterPro" id="IPR011990">
    <property type="entry name" value="TPR-like_helical_dom_sf"/>
</dbReference>
<sequence length="1800" mass="198725">MSAIKRKSGPGATKSSKENPAKRKKVDTPEKKTFKSTKLTGTKPPTPTTGSASSNTQPAKSSILTTLRDEEPLFPRGGGSLLTPLEQKKIQIQARQDALQEDDELVDASSKPKTKKKDRASRKKEKKSTDDKYDPDAVKVESLSFKKLIKGSLVLGQITAINPLHLLVALPNNLTGTVSITAISDTLTTRLQEQEATSDEENDDPAATQDIDLSSLFHVGQYVRASVISTMDESSSEKKGKSKAKKRIDLSLRPSDTNPELTTDDIVTSASLMASIISVEDHGCVMDIGLEGSDIRGFLPKKEIDESIGERRLQPGNVFLCLVTGRSPNKRVVQLTTVAEKLGSLKALPYDATTINTFLPGTVAEVLITDTTWGGVIGKVLGHLDVTADLLHSGVVTDAVDLDTACKIGTKIKARIICNFATAKNPKLGISLLPHVLNLAQKTLSTEEGSKNPLDALPISSIVEKCVVKKVENDIGLFVDIGLPDYRGFVHISRVKDGKVDALFEHSGPYKIDTEHKGRVLGYNPVDGVFQLSFEQSILEKQYLRLEDVPVGEVVNCTIESLVIGPEGVKGLIVKLADGITGFVTERHLSDVQLQHPEKKFREGMRVKARVLSVDLLERQMRLTLKKTLVNSDAPVIKSFDDVIVGMQVPGTITKVLPNGASVQFYGSLRGFLPRSEMSEAFIRNPEEHFRAGQVVTLHVIDVDPEMNKLIVSCKDPSSFGVEKQTALKNLKLGELVSGKVTEKTEDVILELEGSGLRATLAVGHLSDRSLAKCRSELKRIHVGQTLTGLMVIDKHDRHRAVVLTRKPSLIEAQKSGKLLVDASSAKVGEILAGYVRDILPAGVLVQFGGSTRALLPKTRIPADAQSKEDFGMFRLQSITTKIVSVIPDQGRLVAALSTSEEEEAGNVELDFGSRTKAVISSVRDTQLNVRVAGNQHGRVDMSELFDKWADIKDSKAPLASFNKNDVIEVRVLGTHDARNHRFLPISHRGSSHKVLELTAKPSALKSEPLEATTIDKIEVGAEYIAFVNATGERHIWVNLSPFVRSRLNAIDISDDVSILKDIPGNYPIGSALKVRVLSVNAETGRVDVSASRRMTTSSISWDDVKPNDIITGRVTKANERQVLVQLNSTLAGPIHLPDLADDFSEVNPLSYKKNDLVKVSVVEVDKANKRLRLSTRPSRILNSDAEVVDREILSIDQISNGDIVRGFVKSVTDVGLFVLLGGNISAYVKISNLSDKFLQKWKDEFQVDQLVKGRVIQVDTVSGRVELNLKESAVDENYVPLKTFSDIREGQIHTGKVRKVESYGVFIELDHSANVRGLCHRSEMAEEPISDPSKLYSEGDAVKVYVVLIDQEKKRLSLSLKPSHFDDDDSDVEMEEAGDDDEEDDRESINGDMSEISGDDVMEGLKIEVSDDSDDDDDEDGGADLGETGLGAAASKYDWAADAFGDDNADSENDDNSGAKASETRKQRKKARIEVDKTAALDANGPQNASDYERLLLSQPDSSELWIAYMALQMQVSELAKAREIAERALKTINIREQTEKLNVWIAYLNLEMVYGTKETLDEMFKRACQYNDEQEVYERVISIYIRTGKHKVRHEASTSYSLAPPIINDAIQEAEELFNAMAKKFGSKSPQVWLNYGHFLYVTREDPERGRALLARARQSLDQRHHLNTSVRYAALEWRSPKGDPEKGRTFFEGILAKYPKKGDIWKQLLDLEMSNGTNGEKPDPVIIRDVFERRTKVKGLKPLQAKKWFEKWADWEGQSDPKGRERIMSRAGEWVAAYKARQAAKQQEAEEKEEDEE</sequence>
<reference evidence="12 13" key="1">
    <citation type="journal article" date="2017" name="G3 (Bethesda)">
        <title>First Draft Genome Sequence of the Pathogenic Fungus Lomentospora prolificans (Formerly Scedosporium prolificans).</title>
        <authorList>
            <person name="Luo R."/>
            <person name="Zimin A."/>
            <person name="Workman R."/>
            <person name="Fan Y."/>
            <person name="Pertea G."/>
            <person name="Grossman N."/>
            <person name="Wear M.P."/>
            <person name="Jia B."/>
            <person name="Miller H."/>
            <person name="Casadevall A."/>
            <person name="Timp W."/>
            <person name="Zhang S.X."/>
            <person name="Salzberg S.L."/>
        </authorList>
    </citation>
    <scope>NUCLEOTIDE SEQUENCE [LARGE SCALE GENOMIC DNA]</scope>
    <source>
        <strain evidence="12 13">JHH-5317</strain>
    </source>
</reference>
<evidence type="ECO:0000313" key="13">
    <source>
        <dbReference type="Proteomes" id="UP000233524"/>
    </source>
</evidence>